<gene>
    <name evidence="1" type="ORF">OP10G_1000</name>
</gene>
<dbReference type="KEGG" id="fgi:OP10G_1000"/>
<proteinExistence type="predicted"/>
<keyword evidence="2" id="KW-1185">Reference proteome</keyword>
<name>A0A068NLB6_FIMGI</name>
<protein>
    <submittedName>
        <fullName evidence="1">Uncharacterized protein</fullName>
    </submittedName>
</protein>
<sequence length="38" mass="4300">MGAFPLFLRLASFKINLRNGRLGGFVELTHHEERAGED</sequence>
<accession>A0A068NLB6</accession>
<evidence type="ECO:0000313" key="1">
    <source>
        <dbReference type="EMBL" id="AIE84368.1"/>
    </source>
</evidence>
<dbReference type="Proteomes" id="UP000027982">
    <property type="component" value="Chromosome"/>
</dbReference>
<reference evidence="1 2" key="1">
    <citation type="journal article" date="2014" name="PLoS ONE">
        <title>The first complete genome sequence of the class fimbriimonadia in the phylum armatimonadetes.</title>
        <authorList>
            <person name="Hu Z.Y."/>
            <person name="Wang Y.Z."/>
            <person name="Im W.T."/>
            <person name="Wang S.Y."/>
            <person name="Zhao G.P."/>
            <person name="Zheng H.J."/>
            <person name="Quan Z.X."/>
        </authorList>
    </citation>
    <scope>NUCLEOTIDE SEQUENCE [LARGE SCALE GENOMIC DNA]</scope>
    <source>
        <strain evidence="1">Gsoil 348</strain>
    </source>
</reference>
<dbReference type="AlphaFoldDB" id="A0A068NLB6"/>
<dbReference type="HOGENOM" id="CLU_3328147_0_0_0"/>
<organism evidence="1 2">
    <name type="scientific">Fimbriimonas ginsengisoli Gsoil 348</name>
    <dbReference type="NCBI Taxonomy" id="661478"/>
    <lineage>
        <taxon>Bacteria</taxon>
        <taxon>Bacillati</taxon>
        <taxon>Armatimonadota</taxon>
        <taxon>Fimbriimonadia</taxon>
        <taxon>Fimbriimonadales</taxon>
        <taxon>Fimbriimonadaceae</taxon>
        <taxon>Fimbriimonas</taxon>
    </lineage>
</organism>
<dbReference type="EMBL" id="CP007139">
    <property type="protein sequence ID" value="AIE84368.1"/>
    <property type="molecule type" value="Genomic_DNA"/>
</dbReference>
<evidence type="ECO:0000313" key="2">
    <source>
        <dbReference type="Proteomes" id="UP000027982"/>
    </source>
</evidence>